<feature type="binding site" evidence="10">
    <location>
        <begin position="17"/>
        <end position="22"/>
    </location>
    <ligand>
        <name>substrate</name>
    </ligand>
</feature>
<dbReference type="SUPFAM" id="SSF52540">
    <property type="entry name" value="P-loop containing nucleoside triphosphate hydrolases"/>
    <property type="match status" value="2"/>
</dbReference>
<evidence type="ECO:0000256" key="5">
    <source>
        <dbReference type="ARBA" id="ARBA00022694"/>
    </source>
</evidence>
<dbReference type="GO" id="GO:0006400">
    <property type="term" value="P:tRNA modification"/>
    <property type="evidence" value="ECO:0007669"/>
    <property type="project" value="TreeGrafter"/>
</dbReference>
<evidence type="ECO:0000256" key="9">
    <source>
        <dbReference type="ARBA" id="ARBA00049563"/>
    </source>
</evidence>
<keyword evidence="6 10" id="KW-0547">Nucleotide-binding</keyword>
<comment type="caution">
    <text evidence="14">The sequence shown here is derived from an EMBL/GenBank/DDBJ whole genome shotgun (WGS) entry which is preliminary data.</text>
</comment>
<dbReference type="InterPro" id="IPR027417">
    <property type="entry name" value="P-loop_NTPase"/>
</dbReference>
<comment type="function">
    <text evidence="2 10 12">Catalyzes the transfer of a dimethylallyl group onto the adenine at position 37 in tRNAs that read codons beginning with uridine, leading to the formation of N6-(dimethylallyl)adenosine (i(6)A).</text>
</comment>
<evidence type="ECO:0000256" key="8">
    <source>
        <dbReference type="ARBA" id="ARBA00022842"/>
    </source>
</evidence>
<feature type="region of interest" description="Interaction with substrate tRNA" evidence="10">
    <location>
        <begin position="164"/>
        <end position="168"/>
    </location>
</feature>
<dbReference type="PANTHER" id="PTHR11088">
    <property type="entry name" value="TRNA DIMETHYLALLYLTRANSFERASE"/>
    <property type="match status" value="1"/>
</dbReference>
<keyword evidence="5 10" id="KW-0819">tRNA processing</keyword>
<organism evidence="14 15">
    <name type="scientific">Aliidongia dinghuensis</name>
    <dbReference type="NCBI Taxonomy" id="1867774"/>
    <lineage>
        <taxon>Bacteria</taxon>
        <taxon>Pseudomonadati</taxon>
        <taxon>Pseudomonadota</taxon>
        <taxon>Alphaproteobacteria</taxon>
        <taxon>Rhodospirillales</taxon>
        <taxon>Dongiaceae</taxon>
        <taxon>Aliidongia</taxon>
    </lineage>
</organism>
<name>A0A8J3E2T6_9PROT</name>
<evidence type="ECO:0000256" key="2">
    <source>
        <dbReference type="ARBA" id="ARBA00003213"/>
    </source>
</evidence>
<proteinExistence type="inferred from homology"/>
<dbReference type="InterPro" id="IPR039657">
    <property type="entry name" value="Dimethylallyltransferase"/>
</dbReference>
<evidence type="ECO:0000256" key="12">
    <source>
        <dbReference type="RuleBase" id="RU003784"/>
    </source>
</evidence>
<dbReference type="InterPro" id="IPR018022">
    <property type="entry name" value="IPT"/>
</dbReference>
<dbReference type="GO" id="GO:0052381">
    <property type="term" value="F:tRNA dimethylallyltransferase activity"/>
    <property type="evidence" value="ECO:0007669"/>
    <property type="project" value="UniProtKB-UniRule"/>
</dbReference>
<dbReference type="PANTHER" id="PTHR11088:SF60">
    <property type="entry name" value="TRNA DIMETHYLALLYLTRANSFERASE"/>
    <property type="match status" value="1"/>
</dbReference>
<dbReference type="RefSeq" id="WP_189041799.1">
    <property type="nucleotide sequence ID" value="NZ_BMJQ01000001.1"/>
</dbReference>
<comment type="similarity">
    <text evidence="3 10 13">Belongs to the IPP transferase family.</text>
</comment>
<evidence type="ECO:0000313" key="14">
    <source>
        <dbReference type="EMBL" id="GGF01202.1"/>
    </source>
</evidence>
<reference evidence="14" key="1">
    <citation type="journal article" date="2014" name="Int. J. Syst. Evol. Microbiol.">
        <title>Complete genome sequence of Corynebacterium casei LMG S-19264T (=DSM 44701T), isolated from a smear-ripened cheese.</title>
        <authorList>
            <consortium name="US DOE Joint Genome Institute (JGI-PGF)"/>
            <person name="Walter F."/>
            <person name="Albersmeier A."/>
            <person name="Kalinowski J."/>
            <person name="Ruckert C."/>
        </authorList>
    </citation>
    <scope>NUCLEOTIDE SEQUENCE</scope>
    <source>
        <strain evidence="14">CGMCC 1.15725</strain>
    </source>
</reference>
<evidence type="ECO:0000313" key="15">
    <source>
        <dbReference type="Proteomes" id="UP000646365"/>
    </source>
</evidence>
<sequence length="313" mass="33746">MTLGTTTGKLIIVAGPTASGKSALALELVRRFDGTIINADSMQVYRDLRVLTARPDDAALAAAPHRLDGILDGAELCSAARWAEMARAEIAVAHAAGRLPIVVGGTGLYLRTLLTGIAPVPEIPEDIREAARARHRAIGGEAFRAELAALDPDAAQRLPAGDSQRLVRAYEVVRATGRTLGDWQREAAASVPRYRSRQFVLLPPREALYAACDGRFRAMIAAGALDEVARLVARHLPPELPIMKAVGVPELARHLAGALDLEATIAAAQQATRNYAKRQFTWFRRQLADAEILDTQLSHSLVASVCQKICDWT</sequence>
<dbReference type="NCBIfam" id="TIGR00174">
    <property type="entry name" value="miaA"/>
    <property type="match status" value="1"/>
</dbReference>
<feature type="site" description="Interaction with substrate tRNA" evidence="10">
    <location>
        <position position="128"/>
    </location>
</feature>
<comment type="subunit">
    <text evidence="10">Monomer.</text>
</comment>
<dbReference type="EMBL" id="BMJQ01000001">
    <property type="protein sequence ID" value="GGF01202.1"/>
    <property type="molecule type" value="Genomic_DNA"/>
</dbReference>
<accession>A0A8J3E2T6</accession>
<dbReference type="EC" id="2.5.1.75" evidence="10"/>
<evidence type="ECO:0000256" key="11">
    <source>
        <dbReference type="RuleBase" id="RU003783"/>
    </source>
</evidence>
<evidence type="ECO:0000256" key="3">
    <source>
        <dbReference type="ARBA" id="ARBA00005842"/>
    </source>
</evidence>
<comment type="caution">
    <text evidence="10">Lacks conserved residue(s) required for the propagation of feature annotation.</text>
</comment>
<evidence type="ECO:0000256" key="13">
    <source>
        <dbReference type="RuleBase" id="RU003785"/>
    </source>
</evidence>
<gene>
    <name evidence="10 14" type="primary">miaA</name>
    <name evidence="14" type="ORF">GCM10011611_03460</name>
</gene>
<feature type="binding site" evidence="10">
    <location>
        <begin position="15"/>
        <end position="22"/>
    </location>
    <ligand>
        <name>ATP</name>
        <dbReference type="ChEBI" id="CHEBI:30616"/>
    </ligand>
</feature>
<dbReference type="Pfam" id="PF01715">
    <property type="entry name" value="IPPT"/>
    <property type="match status" value="1"/>
</dbReference>
<keyword evidence="15" id="KW-1185">Reference proteome</keyword>
<evidence type="ECO:0000256" key="10">
    <source>
        <dbReference type="HAMAP-Rule" id="MF_00185"/>
    </source>
</evidence>
<keyword evidence="4 10" id="KW-0808">Transferase</keyword>
<dbReference type="GO" id="GO:0005524">
    <property type="term" value="F:ATP binding"/>
    <property type="evidence" value="ECO:0007669"/>
    <property type="project" value="UniProtKB-UniRule"/>
</dbReference>
<feature type="site" description="Interaction with substrate tRNA" evidence="10">
    <location>
        <position position="106"/>
    </location>
</feature>
<comment type="catalytic activity">
    <reaction evidence="9 10 11">
        <text>adenosine(37) in tRNA + dimethylallyl diphosphate = N(6)-dimethylallyladenosine(37) in tRNA + diphosphate</text>
        <dbReference type="Rhea" id="RHEA:26482"/>
        <dbReference type="Rhea" id="RHEA-COMP:10162"/>
        <dbReference type="Rhea" id="RHEA-COMP:10375"/>
        <dbReference type="ChEBI" id="CHEBI:33019"/>
        <dbReference type="ChEBI" id="CHEBI:57623"/>
        <dbReference type="ChEBI" id="CHEBI:74411"/>
        <dbReference type="ChEBI" id="CHEBI:74415"/>
        <dbReference type="EC" id="2.5.1.75"/>
    </reaction>
</comment>
<dbReference type="HAMAP" id="MF_00185">
    <property type="entry name" value="IPP_trans"/>
    <property type="match status" value="1"/>
</dbReference>
<evidence type="ECO:0000256" key="7">
    <source>
        <dbReference type="ARBA" id="ARBA00022840"/>
    </source>
</evidence>
<dbReference type="AlphaFoldDB" id="A0A8J3E2T6"/>
<evidence type="ECO:0000256" key="4">
    <source>
        <dbReference type="ARBA" id="ARBA00022679"/>
    </source>
</evidence>
<reference evidence="14" key="2">
    <citation type="submission" date="2020-09" db="EMBL/GenBank/DDBJ databases">
        <authorList>
            <person name="Sun Q."/>
            <person name="Zhou Y."/>
        </authorList>
    </citation>
    <scope>NUCLEOTIDE SEQUENCE</scope>
    <source>
        <strain evidence="14">CGMCC 1.15725</strain>
    </source>
</reference>
<protein>
    <recommendedName>
        <fullName evidence="10">tRNA dimethylallyltransferase</fullName>
        <ecNumber evidence="10">2.5.1.75</ecNumber>
    </recommendedName>
    <alternativeName>
        <fullName evidence="10">Dimethylallyl diphosphate:tRNA dimethylallyltransferase</fullName>
        <shortName evidence="10">DMAPP:tRNA dimethylallyltransferase</shortName>
        <shortName evidence="10">DMATase</shortName>
    </alternativeName>
    <alternativeName>
        <fullName evidence="10">Isopentenyl-diphosphate:tRNA isopentenyltransferase</fullName>
        <shortName evidence="10">IPP transferase</shortName>
        <shortName evidence="10">IPPT</shortName>
        <shortName evidence="10">IPTase</shortName>
    </alternativeName>
</protein>
<keyword evidence="8 10" id="KW-0460">Magnesium</keyword>
<evidence type="ECO:0000256" key="6">
    <source>
        <dbReference type="ARBA" id="ARBA00022741"/>
    </source>
</evidence>
<comment type="cofactor">
    <cofactor evidence="1 10">
        <name>Mg(2+)</name>
        <dbReference type="ChEBI" id="CHEBI:18420"/>
    </cofactor>
</comment>
<dbReference type="Gene3D" id="3.40.50.300">
    <property type="entry name" value="P-loop containing nucleotide triphosphate hydrolases"/>
    <property type="match status" value="1"/>
</dbReference>
<dbReference type="Gene3D" id="1.10.20.140">
    <property type="match status" value="1"/>
</dbReference>
<keyword evidence="7 10" id="KW-0067">ATP-binding</keyword>
<feature type="region of interest" description="Interaction with substrate tRNA" evidence="10">
    <location>
        <begin position="40"/>
        <end position="43"/>
    </location>
</feature>
<evidence type="ECO:0000256" key="1">
    <source>
        <dbReference type="ARBA" id="ARBA00001946"/>
    </source>
</evidence>
<dbReference type="Proteomes" id="UP000646365">
    <property type="component" value="Unassembled WGS sequence"/>
</dbReference>